<evidence type="ECO:0000256" key="6">
    <source>
        <dbReference type="ARBA" id="ARBA00012402"/>
    </source>
</evidence>
<comment type="function">
    <text evidence="3 12">Involved in coproporphyrin-dependent heme b biosynthesis. Catalyzes the oxidation of coproporphyrinogen III to coproporphyrin III.</text>
</comment>
<evidence type="ECO:0000256" key="11">
    <source>
        <dbReference type="ARBA" id="ARBA00023133"/>
    </source>
</evidence>
<keyword evidence="11 12" id="KW-0350">Heme biosynthesis</keyword>
<dbReference type="GO" id="GO:0005737">
    <property type="term" value="C:cytoplasm"/>
    <property type="evidence" value="ECO:0007669"/>
    <property type="project" value="UniProtKB-SubCell"/>
</dbReference>
<dbReference type="PANTHER" id="PTHR42923">
    <property type="entry name" value="PROTOPORPHYRINOGEN OXIDASE"/>
    <property type="match status" value="1"/>
</dbReference>
<dbReference type="NCBIfam" id="TIGR00562">
    <property type="entry name" value="proto_IX_ox"/>
    <property type="match status" value="1"/>
</dbReference>
<reference evidence="14 15" key="1">
    <citation type="submission" date="2016-10" db="EMBL/GenBank/DDBJ databases">
        <authorList>
            <person name="de Groot N.N."/>
        </authorList>
    </citation>
    <scope>NUCLEOTIDE SEQUENCE [LARGE SCALE GENOMIC DNA]</scope>
    <source>
        <strain evidence="14 15">DSM 22024</strain>
    </source>
</reference>
<evidence type="ECO:0000256" key="10">
    <source>
        <dbReference type="ARBA" id="ARBA00023002"/>
    </source>
</evidence>
<evidence type="ECO:0000256" key="4">
    <source>
        <dbReference type="ARBA" id="ARBA00004744"/>
    </source>
</evidence>
<evidence type="ECO:0000256" key="12">
    <source>
        <dbReference type="RuleBase" id="RU364052"/>
    </source>
</evidence>
<evidence type="ECO:0000256" key="3">
    <source>
        <dbReference type="ARBA" id="ARBA00002185"/>
    </source>
</evidence>
<comment type="subcellular location">
    <subcellularLocation>
        <location evidence="12">Cytoplasm</location>
    </subcellularLocation>
</comment>
<evidence type="ECO:0000259" key="13">
    <source>
        <dbReference type="Pfam" id="PF01593"/>
    </source>
</evidence>
<proteinExistence type="inferred from homology"/>
<dbReference type="EC" id="1.3.3.15" evidence="6 12"/>
<protein>
    <recommendedName>
        <fullName evidence="7 12">Coproporphyrinogen III oxidase</fullName>
        <ecNumber evidence="6 12">1.3.3.15</ecNumber>
    </recommendedName>
</protein>
<keyword evidence="15" id="KW-1185">Reference proteome</keyword>
<dbReference type="Pfam" id="PF01593">
    <property type="entry name" value="Amino_oxidase"/>
    <property type="match status" value="1"/>
</dbReference>
<evidence type="ECO:0000256" key="8">
    <source>
        <dbReference type="ARBA" id="ARBA00022630"/>
    </source>
</evidence>
<dbReference type="SUPFAM" id="SSF54373">
    <property type="entry name" value="FAD-linked reductases, C-terminal domain"/>
    <property type="match status" value="1"/>
</dbReference>
<dbReference type="InterPro" id="IPR004572">
    <property type="entry name" value="Protoporphyrinogen_oxidase"/>
</dbReference>
<comment type="cofactor">
    <cofactor evidence="2 12">
        <name>FAD</name>
        <dbReference type="ChEBI" id="CHEBI:57692"/>
    </cofactor>
</comment>
<dbReference type="Proteomes" id="UP000198983">
    <property type="component" value="Chromosome I"/>
</dbReference>
<dbReference type="OrthoDB" id="4496419at2"/>
<name>A0A1H1VC65_9ACTN</name>
<comment type="catalytic activity">
    <reaction evidence="1">
        <text>coproporphyrinogen III + 3 O2 = coproporphyrin III + 3 H2O2</text>
        <dbReference type="Rhea" id="RHEA:43436"/>
        <dbReference type="ChEBI" id="CHEBI:15379"/>
        <dbReference type="ChEBI" id="CHEBI:16240"/>
        <dbReference type="ChEBI" id="CHEBI:57309"/>
        <dbReference type="ChEBI" id="CHEBI:131725"/>
        <dbReference type="EC" id="1.3.3.15"/>
    </reaction>
    <physiologicalReaction direction="left-to-right" evidence="1">
        <dbReference type="Rhea" id="RHEA:43437"/>
    </physiologicalReaction>
</comment>
<comment type="pathway">
    <text evidence="4 12">Porphyrin-containing compound metabolism; protoheme biosynthesis.</text>
</comment>
<dbReference type="STRING" id="117157.SAMN04489717_3998"/>
<evidence type="ECO:0000256" key="7">
    <source>
        <dbReference type="ARBA" id="ARBA00019046"/>
    </source>
</evidence>
<feature type="domain" description="Amine oxidase" evidence="13">
    <location>
        <begin position="11"/>
        <end position="458"/>
    </location>
</feature>
<sequence>MREIVIVGGGIAGAATAWFLHQAGRTDLRVTILEGSPRVGGKLATAELAGIPVDTGAEAMLSRRPEAVELARAVGLGDALRHPATTSASVWTRGGLRPLPAGTVMGIPADQAAVAGGGILGPDSIARIGAEPHEPGPPLTGDVSIGKYVERRLGREIVDLLLEPLLGGVYAGHADELSLEATVPQLLAQLRTDPSLVRAAARAKAAAPTSDAPVFAGLDGGVGRLVPAVVRASEADVRTDTTVRALTRTATGWELLTGPTREPVTVRADAVVLACPARPASRLLESVAPGAASELAGIEHASMATIALAYPASAVPADLPGSGFLVPPVEHRAIKAVTYSSRKWGWLAERAPELVIVRASIGRHREEADLQRSDEELVAAARADLAAATGIAGEPVDTHVRRWGGALPQYAVGHRARVERIRAGVAAHPGLAVAGAAYDGLGIPACVASARSAATQVLAALPAAGTMTT</sequence>
<keyword evidence="10 12" id="KW-0560">Oxidoreductase</keyword>
<evidence type="ECO:0000256" key="1">
    <source>
        <dbReference type="ARBA" id="ARBA00001755"/>
    </source>
</evidence>
<dbReference type="Gene3D" id="1.10.3110.10">
    <property type="entry name" value="protoporphyrinogen ix oxidase, domain 3"/>
    <property type="match status" value="1"/>
</dbReference>
<dbReference type="Gene3D" id="3.50.50.60">
    <property type="entry name" value="FAD/NAD(P)-binding domain"/>
    <property type="match status" value="1"/>
</dbReference>
<keyword evidence="8 12" id="KW-0285">Flavoprotein</keyword>
<dbReference type="InterPro" id="IPR036188">
    <property type="entry name" value="FAD/NAD-bd_sf"/>
</dbReference>
<evidence type="ECO:0000256" key="5">
    <source>
        <dbReference type="ARBA" id="ARBA00008310"/>
    </source>
</evidence>
<dbReference type="InterPro" id="IPR050464">
    <property type="entry name" value="Zeta_carotene_desat/Oxidored"/>
</dbReference>
<comment type="similarity">
    <text evidence="5 12">Belongs to the protoporphyrinogen/coproporphyrinogen oxidase family. Coproporphyrinogen III oxidase subfamily.</text>
</comment>
<dbReference type="GO" id="GO:0004729">
    <property type="term" value="F:oxygen-dependent protoporphyrinogen oxidase activity"/>
    <property type="evidence" value="ECO:0007669"/>
    <property type="project" value="UniProtKB-UniRule"/>
</dbReference>
<dbReference type="Gene3D" id="3.90.660.20">
    <property type="entry name" value="Protoporphyrinogen oxidase, mitochondrial, domain 2"/>
    <property type="match status" value="1"/>
</dbReference>
<keyword evidence="9 12" id="KW-0274">FAD</keyword>
<evidence type="ECO:0000313" key="15">
    <source>
        <dbReference type="Proteomes" id="UP000198983"/>
    </source>
</evidence>
<dbReference type="InterPro" id="IPR002937">
    <property type="entry name" value="Amino_oxidase"/>
</dbReference>
<evidence type="ECO:0000256" key="9">
    <source>
        <dbReference type="ARBA" id="ARBA00022827"/>
    </source>
</evidence>
<dbReference type="EMBL" id="LT629732">
    <property type="protein sequence ID" value="SDS82273.1"/>
    <property type="molecule type" value="Genomic_DNA"/>
</dbReference>
<dbReference type="AlphaFoldDB" id="A0A1H1VC65"/>
<dbReference type="SUPFAM" id="SSF51905">
    <property type="entry name" value="FAD/NAD(P)-binding domain"/>
    <property type="match status" value="1"/>
</dbReference>
<keyword evidence="12" id="KW-0963">Cytoplasm</keyword>
<accession>A0A1H1VC65</accession>
<organism evidence="14 15">
    <name type="scientific">Actinopolymorpha singaporensis</name>
    <dbReference type="NCBI Taxonomy" id="117157"/>
    <lineage>
        <taxon>Bacteria</taxon>
        <taxon>Bacillati</taxon>
        <taxon>Actinomycetota</taxon>
        <taxon>Actinomycetes</taxon>
        <taxon>Propionibacteriales</taxon>
        <taxon>Actinopolymorphaceae</taxon>
        <taxon>Actinopolymorpha</taxon>
    </lineage>
</organism>
<evidence type="ECO:0000256" key="2">
    <source>
        <dbReference type="ARBA" id="ARBA00001974"/>
    </source>
</evidence>
<dbReference type="UniPathway" id="UPA00252"/>
<dbReference type="PANTHER" id="PTHR42923:SF3">
    <property type="entry name" value="PROTOPORPHYRINOGEN OXIDASE"/>
    <property type="match status" value="1"/>
</dbReference>
<dbReference type="GO" id="GO:0006783">
    <property type="term" value="P:heme biosynthetic process"/>
    <property type="evidence" value="ECO:0007669"/>
    <property type="project" value="UniProtKB-UniRule"/>
</dbReference>
<gene>
    <name evidence="14" type="ORF">SAMN04489717_3998</name>
</gene>
<evidence type="ECO:0000313" key="14">
    <source>
        <dbReference type="EMBL" id="SDS82273.1"/>
    </source>
</evidence>